<evidence type="ECO:0000313" key="1">
    <source>
        <dbReference type="EMBL" id="KAF9328358.1"/>
    </source>
</evidence>
<dbReference type="Proteomes" id="UP000696485">
    <property type="component" value="Unassembled WGS sequence"/>
</dbReference>
<organism evidence="1 2">
    <name type="scientific">Podila minutissima</name>
    <dbReference type="NCBI Taxonomy" id="64525"/>
    <lineage>
        <taxon>Eukaryota</taxon>
        <taxon>Fungi</taxon>
        <taxon>Fungi incertae sedis</taxon>
        <taxon>Mucoromycota</taxon>
        <taxon>Mortierellomycotina</taxon>
        <taxon>Mortierellomycetes</taxon>
        <taxon>Mortierellales</taxon>
        <taxon>Mortierellaceae</taxon>
        <taxon>Podila</taxon>
    </lineage>
</organism>
<sequence length="76" mass="8139">MRHTAISDKDNCDTLGRDSFTLGAIVDAAVALLDSVDSQDGLTQAMPGAGIFLAEIHQKRRELGLSDPDERPTSNI</sequence>
<protein>
    <submittedName>
        <fullName evidence="1">Uncharacterized protein</fullName>
    </submittedName>
</protein>
<accession>A0A9P5SFR1</accession>
<keyword evidence="2" id="KW-1185">Reference proteome</keyword>
<reference evidence="1" key="1">
    <citation type="journal article" date="2020" name="Fungal Divers.">
        <title>Resolving the Mortierellaceae phylogeny through synthesis of multi-gene phylogenetics and phylogenomics.</title>
        <authorList>
            <person name="Vandepol N."/>
            <person name="Liber J."/>
            <person name="Desiro A."/>
            <person name="Na H."/>
            <person name="Kennedy M."/>
            <person name="Barry K."/>
            <person name="Grigoriev I.V."/>
            <person name="Miller A.N."/>
            <person name="O'Donnell K."/>
            <person name="Stajich J.E."/>
            <person name="Bonito G."/>
        </authorList>
    </citation>
    <scope>NUCLEOTIDE SEQUENCE</scope>
    <source>
        <strain evidence="1">NVP1</strain>
    </source>
</reference>
<evidence type="ECO:0000313" key="2">
    <source>
        <dbReference type="Proteomes" id="UP000696485"/>
    </source>
</evidence>
<gene>
    <name evidence="1" type="ORF">BG006_008443</name>
</gene>
<feature type="non-terminal residue" evidence="1">
    <location>
        <position position="76"/>
    </location>
</feature>
<proteinExistence type="predicted"/>
<dbReference type="EMBL" id="JAAAUY010000572">
    <property type="protein sequence ID" value="KAF9328358.1"/>
    <property type="molecule type" value="Genomic_DNA"/>
</dbReference>
<dbReference type="AlphaFoldDB" id="A0A9P5SFR1"/>
<name>A0A9P5SFR1_9FUNG</name>
<comment type="caution">
    <text evidence="1">The sequence shown here is derived from an EMBL/GenBank/DDBJ whole genome shotgun (WGS) entry which is preliminary data.</text>
</comment>